<gene>
    <name evidence="1" type="ORF">RED65_15082</name>
</gene>
<evidence type="ECO:0000313" key="1">
    <source>
        <dbReference type="EMBL" id="EAT13031.1"/>
    </source>
</evidence>
<dbReference type="SUPFAM" id="SSF53335">
    <property type="entry name" value="S-adenosyl-L-methionine-dependent methyltransferases"/>
    <property type="match status" value="1"/>
</dbReference>
<dbReference type="HOGENOM" id="CLU_091323_0_0_6"/>
<reference evidence="1 2" key="1">
    <citation type="submission" date="2006-03" db="EMBL/GenBank/DDBJ databases">
        <authorList>
            <person name="Pinhassi J."/>
            <person name="Pedros-Alio C."/>
            <person name="Ferriera S."/>
            <person name="Johnson J."/>
            <person name="Kravitz S."/>
            <person name="Halpern A."/>
            <person name="Remington K."/>
            <person name="Beeson K."/>
            <person name="Tran B."/>
            <person name="Rogers Y.-H."/>
            <person name="Friedman R."/>
            <person name="Venter J.C."/>
        </authorList>
    </citation>
    <scope>NUCLEOTIDE SEQUENCE [LARGE SCALE GENOMIC DNA]</scope>
    <source>
        <strain evidence="1 2">RED65</strain>
    </source>
</reference>
<dbReference type="STRING" id="207949.RED65_15082"/>
<dbReference type="Proteomes" id="UP000004263">
    <property type="component" value="Unassembled WGS sequence"/>
</dbReference>
<proteinExistence type="predicted"/>
<dbReference type="AlphaFoldDB" id="Q1N434"/>
<dbReference type="Gene3D" id="3.40.50.150">
    <property type="entry name" value="Vaccinia Virus protein VP39"/>
    <property type="match status" value="1"/>
</dbReference>
<dbReference type="Pfam" id="PF07021">
    <property type="entry name" value="MetW"/>
    <property type="match status" value="1"/>
</dbReference>
<dbReference type="InterPro" id="IPR029063">
    <property type="entry name" value="SAM-dependent_MTases_sf"/>
</dbReference>
<dbReference type="CDD" id="cd02440">
    <property type="entry name" value="AdoMet_MTases"/>
    <property type="match status" value="1"/>
</dbReference>
<evidence type="ECO:0000313" key="2">
    <source>
        <dbReference type="Proteomes" id="UP000004263"/>
    </source>
</evidence>
<comment type="caution">
    <text evidence="1">The sequence shown here is derived from an EMBL/GenBank/DDBJ whole genome shotgun (WGS) entry which is preliminary data.</text>
</comment>
<sequence length="219" mass="25023">MSTQVLNTQDADAANELRSDLQKLRSDLQIIQQWVQPNSQVLDLGCGEGALLAYLKHHKQCLGYGMEINPDSIVSCVEKGVNVIEHDLNNGLNHFKDDSVDTVIMTQALQAVRRPDLLLDEMLRVGQEAIITFPNFGYWRTRFYLLNKGRMPMSKTLPYNWYDTPNIHLCTFGDFEQLCGEKGLRILDRTVVDSQHQESLAARLWPNMLGEIAIYRISR</sequence>
<keyword evidence="2" id="KW-1185">Reference proteome</keyword>
<dbReference type="NCBIfam" id="TIGR02081">
    <property type="entry name" value="metW"/>
    <property type="match status" value="1"/>
</dbReference>
<dbReference type="InterPro" id="IPR010743">
    <property type="entry name" value="Methionine_synth_MetW"/>
</dbReference>
<organism evidence="1 2">
    <name type="scientific">Bermanella marisrubri</name>
    <dbReference type="NCBI Taxonomy" id="207949"/>
    <lineage>
        <taxon>Bacteria</taxon>
        <taxon>Pseudomonadati</taxon>
        <taxon>Pseudomonadota</taxon>
        <taxon>Gammaproteobacteria</taxon>
        <taxon>Oceanospirillales</taxon>
        <taxon>Oceanospirillaceae</taxon>
        <taxon>Bermanella</taxon>
    </lineage>
</organism>
<name>Q1N434_9GAMM</name>
<accession>Q1N434</accession>
<protein>
    <submittedName>
        <fullName evidence="1">Methionine biosynthesis protein MetW</fullName>
    </submittedName>
</protein>
<dbReference type="EMBL" id="AAQH01000003">
    <property type="protein sequence ID" value="EAT13031.1"/>
    <property type="molecule type" value="Genomic_DNA"/>
</dbReference>